<feature type="domain" description="Type IV secretion system coupling protein TraD DNA-binding" evidence="2">
    <location>
        <begin position="40"/>
        <end position="353"/>
    </location>
</feature>
<dbReference type="CDD" id="cd01127">
    <property type="entry name" value="TrwB_TraG_TraD_VirD4"/>
    <property type="match status" value="1"/>
</dbReference>
<dbReference type="Gene3D" id="3.40.50.300">
    <property type="entry name" value="P-loop containing nucleotide triphosphate hydrolases"/>
    <property type="match status" value="2"/>
</dbReference>
<protein>
    <recommendedName>
        <fullName evidence="6">Type IV secretion system coupling protein TraD DNA-binding domain-containing protein</fullName>
    </recommendedName>
</protein>
<dbReference type="AlphaFoldDB" id="A0A837IQY1"/>
<feature type="compositionally biased region" description="Basic and acidic residues" evidence="1">
    <location>
        <begin position="567"/>
        <end position="577"/>
    </location>
</feature>
<dbReference type="SUPFAM" id="SSF52540">
    <property type="entry name" value="P-loop containing nucleoside triphosphate hydrolases"/>
    <property type="match status" value="1"/>
</dbReference>
<dbReference type="InterPro" id="IPR019476">
    <property type="entry name" value="T4SS_TraD_DNA-bd"/>
</dbReference>
<evidence type="ECO:0000256" key="1">
    <source>
        <dbReference type="SAM" id="MobiDB-lite"/>
    </source>
</evidence>
<dbReference type="Pfam" id="PF10412">
    <property type="entry name" value="TrwB_AAD_bind"/>
    <property type="match status" value="1"/>
</dbReference>
<feature type="non-terminal residue" evidence="4">
    <location>
        <position position="1"/>
    </location>
</feature>
<dbReference type="Proteomes" id="UP000034909">
    <property type="component" value="Unassembled WGS sequence"/>
</dbReference>
<dbReference type="PANTHER" id="PTHR30121">
    <property type="entry name" value="UNCHARACTERIZED PROTEIN YJGR-RELATED"/>
    <property type="match status" value="1"/>
</dbReference>
<comment type="caution">
    <text evidence="4">The sequence shown here is derived from an EMBL/GenBank/DDBJ whole genome shotgun (WGS) entry which is preliminary data.</text>
</comment>
<dbReference type="EMBL" id="LCLF01000004">
    <property type="protein sequence ID" value="KKU13000.1"/>
    <property type="molecule type" value="Genomic_DNA"/>
</dbReference>
<name>A0A837IQY1_9BACT</name>
<gene>
    <name evidence="4" type="ORF">UX18_C0004G0016</name>
</gene>
<dbReference type="Pfam" id="PF23477">
    <property type="entry name" value="zf_Tbcl_2"/>
    <property type="match status" value="1"/>
</dbReference>
<feature type="region of interest" description="Disordered" evidence="1">
    <location>
        <begin position="499"/>
        <end position="616"/>
    </location>
</feature>
<dbReference type="PANTHER" id="PTHR30121:SF11">
    <property type="entry name" value="AAA+ ATPASE DOMAIN-CONTAINING PROTEIN"/>
    <property type="match status" value="1"/>
</dbReference>
<dbReference type="InterPro" id="IPR027417">
    <property type="entry name" value="P-loop_NTPase"/>
</dbReference>
<evidence type="ECO:0000313" key="5">
    <source>
        <dbReference type="Proteomes" id="UP000034909"/>
    </source>
</evidence>
<reference evidence="4 5" key="1">
    <citation type="journal article" date="2015" name="Nature">
        <title>rRNA introns, odd ribosomes, and small enigmatic genomes across a large radiation of phyla.</title>
        <authorList>
            <person name="Brown C.T."/>
            <person name="Hug L.A."/>
            <person name="Thomas B.C."/>
            <person name="Sharon I."/>
            <person name="Castelle C.J."/>
            <person name="Singh A."/>
            <person name="Wilkins M.J."/>
            <person name="Williams K.H."/>
            <person name="Banfield J.F."/>
        </authorList>
    </citation>
    <scope>NUCLEOTIDE SEQUENCE [LARGE SCALE GENOMIC DNA]</scope>
</reference>
<dbReference type="NCBIfam" id="TIGR04272">
    <property type="entry name" value="cxxc_cxxc_Mbark"/>
    <property type="match status" value="1"/>
</dbReference>
<evidence type="ECO:0000259" key="2">
    <source>
        <dbReference type="Pfam" id="PF10412"/>
    </source>
</evidence>
<accession>A0A837IQY1</accession>
<evidence type="ECO:0008006" key="6">
    <source>
        <dbReference type="Google" id="ProtNLM"/>
    </source>
</evidence>
<dbReference type="InterPro" id="IPR051162">
    <property type="entry name" value="T4SS_component"/>
</dbReference>
<dbReference type="InterPro" id="IPR026363">
    <property type="entry name" value="CxxC-x17-CxxC_dom"/>
</dbReference>
<evidence type="ECO:0000259" key="3">
    <source>
        <dbReference type="Pfam" id="PF23477"/>
    </source>
</evidence>
<sequence>VMEQRNLVKTTQALTPVPEINFFAETNFRNQQRKFGIKLDDRRRHMYVIGKTGMGKTVLLKNMAIQDIQNGNGMSFFDPHGDTADRLLDFVPKERIGDVIYLNPADTDWPIGFNIMENIDSERRHLVADGLMGVFKKLWQDVWSARMEYILNNTILALLEYPDSTLLGINQMLINKDFRKKVIEHITDPVVKAFWTQEFAKYTDRYAAEATPAIQNKVGQFVSNPLIRNIIGQPKSSFNMRQAMDEKKIIIVNLSKGMVGEDNSRLIGAMLVTKIYLSAMSRVDTQEAARPDFFLYVDEFQNFASESFANILSEARKYRLSLILTHQYVAQMDEKVRDAVFGNVGTTVTFRIGAEDAELLEKEFSPEFEVQDIVNIGFANIYLKLMIDGVASRPFSAATLPPIKKPDESFRSQIIEFSRKNYGAPKADVSDKINKWMEEMEVAAEKKTAAAPREFGEDARPQAQLYDATCFVCGKLTKVPFQPDPNRPVFCKEHIGMAGQYKQQMPRREPPRPPRPSTGEFSARPTERTASLRELEGRPPERRDFRPQRVEMHQPFRRPENLQVLREALKKSLESKKQNVSQEVDNPPPNPLPKRGGEGEGSSSSGTLRPGEKLEL</sequence>
<organism evidence="4 5">
    <name type="scientific">Candidatus Azambacteria bacterium GW2011_GWC2_45_7b</name>
    <dbReference type="NCBI Taxonomy" id="1618621"/>
    <lineage>
        <taxon>Bacteria</taxon>
        <taxon>Candidatus Azamiibacteriota</taxon>
    </lineage>
</organism>
<evidence type="ECO:0000313" key="4">
    <source>
        <dbReference type="EMBL" id="KKU13000.1"/>
    </source>
</evidence>
<feature type="domain" description="CxxC-x17-CxxC" evidence="3">
    <location>
        <begin position="464"/>
        <end position="493"/>
    </location>
</feature>
<feature type="compositionally biased region" description="Basic and acidic residues" evidence="1">
    <location>
        <begin position="525"/>
        <end position="560"/>
    </location>
</feature>
<proteinExistence type="predicted"/>